<dbReference type="SUPFAM" id="SSF103481">
    <property type="entry name" value="Multidrug resistance efflux transporter EmrE"/>
    <property type="match status" value="1"/>
</dbReference>
<name>A0A7T3DCX9_9BURK</name>
<dbReference type="AlphaFoldDB" id="A0A7T3DCX9"/>
<evidence type="ECO:0000256" key="1">
    <source>
        <dbReference type="SAM" id="Phobius"/>
    </source>
</evidence>
<dbReference type="InterPro" id="IPR037185">
    <property type="entry name" value="EmrE-like"/>
</dbReference>
<dbReference type="EMBL" id="CP065748">
    <property type="protein sequence ID" value="QPS80391.1"/>
    <property type="molecule type" value="Genomic_DNA"/>
</dbReference>
<evidence type="ECO:0000313" key="3">
    <source>
        <dbReference type="Proteomes" id="UP000595064"/>
    </source>
</evidence>
<dbReference type="KEGG" id="dla:I6G47_25940"/>
<keyword evidence="3" id="KW-1185">Reference proteome</keyword>
<keyword evidence="1" id="KW-0812">Transmembrane</keyword>
<organism evidence="2 3">
    <name type="scientific">Delftia lacustris</name>
    <dbReference type="NCBI Taxonomy" id="558537"/>
    <lineage>
        <taxon>Bacteria</taxon>
        <taxon>Pseudomonadati</taxon>
        <taxon>Pseudomonadota</taxon>
        <taxon>Betaproteobacteria</taxon>
        <taxon>Burkholderiales</taxon>
        <taxon>Comamonadaceae</taxon>
        <taxon>Delftia</taxon>
    </lineage>
</organism>
<dbReference type="RefSeq" id="WP_016448472.1">
    <property type="nucleotide sequence ID" value="NZ_CP065748.1"/>
</dbReference>
<proteinExistence type="predicted"/>
<sequence>MTPFLTSLAVICVLGISLGQLLFKKAAAAIPLSPSLMDIALNGWLLVAFALYGVTTLAWVWILRSAPLYLAYPIMGLAFIIVPSLAWLFLNEPMHPKTIIGGIFIATGITIASQAPN</sequence>
<reference evidence="2 3" key="1">
    <citation type="submission" date="2020-12" db="EMBL/GenBank/DDBJ databases">
        <title>FDA dAtabase for Regulatory Grade micrObial Sequences (FDA-ARGOS): Supporting development and validation of Infectious Disease Dx tests.</title>
        <authorList>
            <person name="Sproer C."/>
            <person name="Gronow S."/>
            <person name="Severitt S."/>
            <person name="Schroder I."/>
            <person name="Tallon L."/>
            <person name="Sadzewicz L."/>
            <person name="Zhao X."/>
            <person name="Boylan J."/>
            <person name="Ott S."/>
            <person name="Bowen H."/>
            <person name="Vavikolanu K."/>
            <person name="Mehta A."/>
            <person name="Aluvathingal J."/>
            <person name="Nadendla S."/>
            <person name="Lowell S."/>
            <person name="Myers T."/>
            <person name="Yan Y."/>
            <person name="Sichtig H."/>
        </authorList>
    </citation>
    <scope>NUCLEOTIDE SEQUENCE [LARGE SCALE GENOMIC DNA]</scope>
    <source>
        <strain evidence="2 3">FDAARGOS_890</strain>
    </source>
</reference>
<dbReference type="Gene3D" id="1.10.3730.20">
    <property type="match status" value="1"/>
</dbReference>
<feature type="transmembrane region" description="Helical" evidence="1">
    <location>
        <begin position="69"/>
        <end position="90"/>
    </location>
</feature>
<accession>A0A7T3DCX9</accession>
<dbReference type="Proteomes" id="UP000595064">
    <property type="component" value="Chromosome"/>
</dbReference>
<evidence type="ECO:0008006" key="4">
    <source>
        <dbReference type="Google" id="ProtNLM"/>
    </source>
</evidence>
<evidence type="ECO:0000313" key="2">
    <source>
        <dbReference type="EMBL" id="QPS80391.1"/>
    </source>
</evidence>
<keyword evidence="1" id="KW-0472">Membrane</keyword>
<keyword evidence="1" id="KW-1133">Transmembrane helix</keyword>
<gene>
    <name evidence="2" type="ORF">I6G47_25940</name>
</gene>
<feature type="transmembrane region" description="Helical" evidence="1">
    <location>
        <begin position="44"/>
        <end position="62"/>
    </location>
</feature>
<protein>
    <recommendedName>
        <fullName evidence="4">EamA-like transporter family protein</fullName>
    </recommendedName>
</protein>